<dbReference type="EMBL" id="SNRW01004034">
    <property type="protein sequence ID" value="KAA6388310.1"/>
    <property type="molecule type" value="Genomic_DNA"/>
</dbReference>
<sequence length="130" mass="14679">MQTNKDVVMKTDTNKELNIKIMETLNLMGLDNFTQPNLNKNIEMKILINPKFQLSLITKSLDLGSIKGIFVKPKKIQRSINNDTRSNLNQMTTIKCESTKANKAARLHVGEAVVYVIDDREISIPAAIYS</sequence>
<organism evidence="1 2">
    <name type="scientific">Streblomastix strix</name>
    <dbReference type="NCBI Taxonomy" id="222440"/>
    <lineage>
        <taxon>Eukaryota</taxon>
        <taxon>Metamonada</taxon>
        <taxon>Preaxostyla</taxon>
        <taxon>Oxymonadida</taxon>
        <taxon>Streblomastigidae</taxon>
        <taxon>Streblomastix</taxon>
    </lineage>
</organism>
<evidence type="ECO:0000313" key="1">
    <source>
        <dbReference type="EMBL" id="KAA6388310.1"/>
    </source>
</evidence>
<accession>A0A5J4W100</accession>
<comment type="caution">
    <text evidence="1">The sequence shown here is derived from an EMBL/GenBank/DDBJ whole genome shotgun (WGS) entry which is preliminary data.</text>
</comment>
<dbReference type="Proteomes" id="UP000324800">
    <property type="component" value="Unassembled WGS sequence"/>
</dbReference>
<proteinExistence type="predicted"/>
<dbReference type="AlphaFoldDB" id="A0A5J4W100"/>
<reference evidence="1 2" key="1">
    <citation type="submission" date="2019-03" db="EMBL/GenBank/DDBJ databases">
        <title>Single cell metagenomics reveals metabolic interactions within the superorganism composed of flagellate Streblomastix strix and complex community of Bacteroidetes bacteria on its surface.</title>
        <authorList>
            <person name="Treitli S.C."/>
            <person name="Kolisko M."/>
            <person name="Husnik F."/>
            <person name="Keeling P."/>
            <person name="Hampl V."/>
        </authorList>
    </citation>
    <scope>NUCLEOTIDE SEQUENCE [LARGE SCALE GENOMIC DNA]</scope>
    <source>
        <strain evidence="1">ST1C</strain>
    </source>
</reference>
<gene>
    <name evidence="1" type="ORF">EZS28_016165</name>
</gene>
<protein>
    <submittedName>
        <fullName evidence="1">Uncharacterized protein</fullName>
    </submittedName>
</protein>
<name>A0A5J4W100_9EUKA</name>
<evidence type="ECO:0000313" key="2">
    <source>
        <dbReference type="Proteomes" id="UP000324800"/>
    </source>
</evidence>
<feature type="non-terminal residue" evidence="1">
    <location>
        <position position="130"/>
    </location>
</feature>